<dbReference type="Proteomes" id="UP000053766">
    <property type="component" value="Unassembled WGS sequence"/>
</dbReference>
<name>A0A0D8Y225_DICVI</name>
<feature type="region of interest" description="Disordered" evidence="1">
    <location>
        <begin position="49"/>
        <end position="79"/>
    </location>
</feature>
<gene>
    <name evidence="2" type="ORF">DICVIV_03636</name>
</gene>
<feature type="compositionally biased region" description="Basic and acidic residues" evidence="1">
    <location>
        <begin position="67"/>
        <end position="77"/>
    </location>
</feature>
<keyword evidence="3" id="KW-1185">Reference proteome</keyword>
<proteinExistence type="predicted"/>
<reference evidence="2 3" key="1">
    <citation type="submission" date="2013-11" db="EMBL/GenBank/DDBJ databases">
        <title>Draft genome of the bovine lungworm Dictyocaulus viviparus.</title>
        <authorList>
            <person name="Mitreva M."/>
        </authorList>
    </citation>
    <scope>NUCLEOTIDE SEQUENCE [LARGE SCALE GENOMIC DNA]</scope>
    <source>
        <strain evidence="2 3">HannoverDv2000</strain>
    </source>
</reference>
<feature type="compositionally biased region" description="Polar residues" evidence="1">
    <location>
        <begin position="53"/>
        <end position="66"/>
    </location>
</feature>
<dbReference type="EMBL" id="KN716212">
    <property type="protein sequence ID" value="KJH50197.1"/>
    <property type="molecule type" value="Genomic_DNA"/>
</dbReference>
<dbReference type="AlphaFoldDB" id="A0A0D8Y225"/>
<evidence type="ECO:0000313" key="3">
    <source>
        <dbReference type="Proteomes" id="UP000053766"/>
    </source>
</evidence>
<protein>
    <submittedName>
        <fullName evidence="2">Uncharacterized protein</fullName>
    </submittedName>
</protein>
<accession>A0A0D8Y225</accession>
<dbReference type="OrthoDB" id="5871068at2759"/>
<sequence length="88" mass="9638">MSDMNNSSTEASSTAASGVTEKIIGAIRKTSDVFAHGLQSMTGVIHHDEENMTKNVVNDSASSPENQQERRMSDIDHLWNSARQINGY</sequence>
<evidence type="ECO:0000256" key="1">
    <source>
        <dbReference type="SAM" id="MobiDB-lite"/>
    </source>
</evidence>
<reference evidence="3" key="2">
    <citation type="journal article" date="2016" name="Sci. Rep.">
        <title>Dictyocaulus viviparus genome, variome and transcriptome elucidate lungworm biology and support future intervention.</title>
        <authorList>
            <person name="McNulty S.N."/>
            <person name="Strube C."/>
            <person name="Rosa B.A."/>
            <person name="Martin J.C."/>
            <person name="Tyagi R."/>
            <person name="Choi Y.J."/>
            <person name="Wang Q."/>
            <person name="Hallsworth Pepin K."/>
            <person name="Zhang X."/>
            <person name="Ozersky P."/>
            <person name="Wilson R.K."/>
            <person name="Sternberg P.W."/>
            <person name="Gasser R.B."/>
            <person name="Mitreva M."/>
        </authorList>
    </citation>
    <scope>NUCLEOTIDE SEQUENCE [LARGE SCALE GENOMIC DNA]</scope>
    <source>
        <strain evidence="3">HannoverDv2000</strain>
    </source>
</reference>
<evidence type="ECO:0000313" key="2">
    <source>
        <dbReference type="EMBL" id="KJH50197.1"/>
    </source>
</evidence>
<organism evidence="2 3">
    <name type="scientific">Dictyocaulus viviparus</name>
    <name type="common">Bovine lungworm</name>
    <dbReference type="NCBI Taxonomy" id="29172"/>
    <lineage>
        <taxon>Eukaryota</taxon>
        <taxon>Metazoa</taxon>
        <taxon>Ecdysozoa</taxon>
        <taxon>Nematoda</taxon>
        <taxon>Chromadorea</taxon>
        <taxon>Rhabditida</taxon>
        <taxon>Rhabditina</taxon>
        <taxon>Rhabditomorpha</taxon>
        <taxon>Strongyloidea</taxon>
        <taxon>Metastrongylidae</taxon>
        <taxon>Dictyocaulus</taxon>
    </lineage>
</organism>